<dbReference type="CDD" id="cd00028">
    <property type="entry name" value="B_lectin"/>
    <property type="match status" value="1"/>
</dbReference>
<dbReference type="SMART" id="SM00108">
    <property type="entry name" value="B_lectin"/>
    <property type="match status" value="2"/>
</dbReference>
<evidence type="ECO:0000259" key="8">
    <source>
        <dbReference type="PROSITE" id="PS50011"/>
    </source>
</evidence>
<dbReference type="PROSITE" id="PS00107">
    <property type="entry name" value="PROTEIN_KINASE_ATP"/>
    <property type="match status" value="1"/>
</dbReference>
<dbReference type="PANTHER" id="PTHR47976">
    <property type="entry name" value="G-TYPE LECTIN S-RECEPTOR-LIKE SERINE/THREONINE-PROTEIN KINASE SD2-5"/>
    <property type="match status" value="1"/>
</dbReference>
<evidence type="ECO:0000256" key="5">
    <source>
        <dbReference type="PROSITE-ProRule" id="PRU10141"/>
    </source>
</evidence>
<dbReference type="InterPro" id="IPR003609">
    <property type="entry name" value="Pan_app"/>
</dbReference>
<dbReference type="PROSITE" id="PS50011">
    <property type="entry name" value="PROTEIN_KINASE_DOM"/>
    <property type="match status" value="1"/>
</dbReference>
<dbReference type="EMBL" id="JAGKQM010000009">
    <property type="protein sequence ID" value="KAH0908778.1"/>
    <property type="molecule type" value="Genomic_DNA"/>
</dbReference>
<evidence type="ECO:0000256" key="1">
    <source>
        <dbReference type="ARBA" id="ARBA00022536"/>
    </source>
</evidence>
<dbReference type="SUPFAM" id="SSF56112">
    <property type="entry name" value="Protein kinase-like (PK-like)"/>
    <property type="match status" value="1"/>
</dbReference>
<accession>A0ABQ8BVI8</accession>
<dbReference type="SMART" id="SM00219">
    <property type="entry name" value="TyrKc"/>
    <property type="match status" value="1"/>
</dbReference>
<dbReference type="InterPro" id="IPR051343">
    <property type="entry name" value="G-type_lectin_kinases/EP1-like"/>
</dbReference>
<keyword evidence="2" id="KW-0732">Signal</keyword>
<dbReference type="Pfam" id="PF08276">
    <property type="entry name" value="PAN_2"/>
    <property type="match status" value="1"/>
</dbReference>
<evidence type="ECO:0000256" key="7">
    <source>
        <dbReference type="SAM" id="Phobius"/>
    </source>
</evidence>
<evidence type="ECO:0000313" key="11">
    <source>
        <dbReference type="EMBL" id="KAH0908778.1"/>
    </source>
</evidence>
<feature type="transmembrane region" description="Helical" evidence="7">
    <location>
        <begin position="637"/>
        <end position="660"/>
    </location>
</feature>
<keyword evidence="7" id="KW-0812">Transmembrane</keyword>
<name>A0ABQ8BVI8_BRANA</name>
<dbReference type="InterPro" id="IPR020635">
    <property type="entry name" value="Tyr_kinase_cat_dom"/>
</dbReference>
<keyword evidence="7" id="KW-1133">Transmembrane helix</keyword>
<dbReference type="InterPro" id="IPR011009">
    <property type="entry name" value="Kinase-like_dom_sf"/>
</dbReference>
<keyword evidence="1" id="KW-0245">EGF-like domain</keyword>
<keyword evidence="5" id="KW-0547">Nucleotide-binding</keyword>
<keyword evidence="7" id="KW-0472">Membrane</keyword>
<evidence type="ECO:0000313" key="12">
    <source>
        <dbReference type="Proteomes" id="UP000824890"/>
    </source>
</evidence>
<dbReference type="Pfam" id="PF01453">
    <property type="entry name" value="B_lectin"/>
    <property type="match status" value="2"/>
</dbReference>
<dbReference type="Pfam" id="PF07714">
    <property type="entry name" value="PK_Tyr_Ser-Thr"/>
    <property type="match status" value="1"/>
</dbReference>
<evidence type="ECO:0000259" key="10">
    <source>
        <dbReference type="PROSITE" id="PS51297"/>
    </source>
</evidence>
<dbReference type="PROSITE" id="PS51297">
    <property type="entry name" value="K_BOX"/>
    <property type="match status" value="1"/>
</dbReference>
<evidence type="ECO:0000256" key="3">
    <source>
        <dbReference type="ARBA" id="ARBA00023157"/>
    </source>
</evidence>
<dbReference type="InterPro" id="IPR017441">
    <property type="entry name" value="Protein_kinase_ATP_BS"/>
</dbReference>
<comment type="caution">
    <text evidence="11">The sequence shown here is derived from an EMBL/GenBank/DDBJ whole genome shotgun (WGS) entry which is preliminary data.</text>
</comment>
<feature type="binding site" evidence="5">
    <location>
        <position position="732"/>
    </location>
    <ligand>
        <name>ATP</name>
        <dbReference type="ChEBI" id="CHEBI:30616"/>
    </ligand>
</feature>
<dbReference type="InterPro" id="IPR000719">
    <property type="entry name" value="Prot_kinase_dom"/>
</dbReference>
<dbReference type="PROSITE" id="PS50927">
    <property type="entry name" value="BULB_LECTIN"/>
    <property type="match status" value="2"/>
</dbReference>
<evidence type="ECO:0008006" key="13">
    <source>
        <dbReference type="Google" id="ProtNLM"/>
    </source>
</evidence>
<dbReference type="InterPro" id="IPR001245">
    <property type="entry name" value="Ser-Thr/Tyr_kinase_cat_dom"/>
</dbReference>
<dbReference type="SUPFAM" id="SSF51110">
    <property type="entry name" value="alpha-D-mannose-specific plant lectins"/>
    <property type="match status" value="2"/>
</dbReference>
<organism evidence="11 12">
    <name type="scientific">Brassica napus</name>
    <name type="common">Rape</name>
    <dbReference type="NCBI Taxonomy" id="3708"/>
    <lineage>
        <taxon>Eukaryota</taxon>
        <taxon>Viridiplantae</taxon>
        <taxon>Streptophyta</taxon>
        <taxon>Embryophyta</taxon>
        <taxon>Tracheophyta</taxon>
        <taxon>Spermatophyta</taxon>
        <taxon>Magnoliopsida</taxon>
        <taxon>eudicotyledons</taxon>
        <taxon>Gunneridae</taxon>
        <taxon>Pentapetalae</taxon>
        <taxon>rosids</taxon>
        <taxon>malvids</taxon>
        <taxon>Brassicales</taxon>
        <taxon>Brassicaceae</taxon>
        <taxon>Brassiceae</taxon>
        <taxon>Brassica</taxon>
    </lineage>
</organism>
<evidence type="ECO:0000256" key="2">
    <source>
        <dbReference type="ARBA" id="ARBA00022729"/>
    </source>
</evidence>
<dbReference type="Gene3D" id="3.30.200.20">
    <property type="entry name" value="Phosphorylase Kinase, domain 1"/>
    <property type="match status" value="1"/>
</dbReference>
<sequence>MIAIYIQTNNLLAETFHKENWVLEHAKLKARVEVLEKNKRNFMGEDLDSLSIKELQSLEHQLDAAIKSIRSRKNQAMFESISALQKKDKALQDHNNTLLKKIKEKEKEKNTGQQEGQLIQCSNNSSVLQPQYCVTASRDGLVERVVGENGGASSLIEPNSLLPAWMLRSNDKMGFLTWSIIHLFLLLQLQTPVVLSQNIINGSVLVGESLTASESQQFSSSWRSPSRDFALGFRKIRPNDGFTLSIWFDKIPDKTIVWHAQAVNTTTGLVPAGSKVTLTADGGLVLTGPRGQQHWSSSLSPSSSSVSRGLINDAGEFTLFSQDSGVALWSSFDHPTDTLLPTQSIEIGMNLSSRLTETSVKKGKFRLRLGDDGNLQLLVLNSKTLAERDVYFQYFETNTKEPNPGTRLVFNQSGYMYVLLSDKTRFGIKDDVPASSSDVYLRAVLHFDGVFAQYSHSKGEGSNGWELVWAVPENICRSSSDISVGNVACGFNSICSLEDTQRPRCQCPERFSLLDTSDEYGDCKADFEMQTCGPSNNNTYELIRVDRTNWPYGDYQVYNDYDEESCRKACLDDCFCSAVVYGNDRVCWAKRFPLSFGQRSPNGENYDPRNSYTLIKVLKGGGADAPSAKDRGKDRDWLIIACSVLLGTSAFVNFIFLALYGRSKTAKKKPNQGGDMGVATAVELNLRVFTYGELLAATGDFMEELGRGAFGIVYKGFLKLSNDSEVTVAVKKLDRVAQENEKEFKNEVKVIGQIHHKNLVRLIGFCNEGHSRMIVYERLDDLIQDDLDAIDDMEMVERYVKIGIWCIQEEPRMRPNMRHVTQMLDGVAQVHDPPNPFPYSTFSTAPNIISGSVPVGESLTASESQQFSSSWLSPSGDFAFGFRKIQPNDGFTLSIWFDKIPDKTIVWYAQTVNTTTGLVPEGSKVTLTADRGLVLTDPGGQQLWSSSLPQTRSSVSRGLITDAGNLRLLSEDSDVALWSSFANPTDTLLPSQSIEVRGNLSSRLKETSFQKGRFRLRLGDDGDLQLLTLNSETLAETDVYFSYYSSNTKDPHNPGNRLVFNETGYMYVVMNDNTTRFYVNNKDPVPSKDFYHRAVLHFDGVFSQYYHPKRQGVNNSDNGWSLAWSEPENICAKRFGPYLDANELGNLACGFNNICILGDNNRPRCECPKRFLLVDPDDEYGDCKPDFEMQICGRESNQTAAADQDANLYEFVTLRMTNWPSGDYKRYSNYDEERCKATCLKDCFCGAVVLGKDKLCWKKKFPLSYGIRDTNGESDTFIKVLKLGSRS</sequence>
<dbReference type="Proteomes" id="UP000824890">
    <property type="component" value="Unassembled WGS sequence"/>
</dbReference>
<feature type="domain" description="Bulb-type lectin" evidence="9">
    <location>
        <begin position="856"/>
        <end position="981"/>
    </location>
</feature>
<gene>
    <name evidence="11" type="ORF">HID58_032099</name>
</gene>
<keyword evidence="6" id="KW-0175">Coiled coil</keyword>
<protein>
    <recommendedName>
        <fullName evidence="13">Non-specific serine/threonine protein kinase</fullName>
    </recommendedName>
</protein>
<proteinExistence type="predicted"/>
<dbReference type="Gene3D" id="2.90.10.10">
    <property type="entry name" value="Bulb-type lectin domain"/>
    <property type="match status" value="4"/>
</dbReference>
<keyword evidence="12" id="KW-1185">Reference proteome</keyword>
<keyword evidence="3" id="KW-1015">Disulfide bond</keyword>
<evidence type="ECO:0000256" key="6">
    <source>
        <dbReference type="SAM" id="Coils"/>
    </source>
</evidence>
<reference evidence="11 12" key="1">
    <citation type="submission" date="2021-05" db="EMBL/GenBank/DDBJ databases">
        <title>Genome Assembly of Synthetic Allotetraploid Brassica napus Reveals Homoeologous Exchanges between Subgenomes.</title>
        <authorList>
            <person name="Davis J.T."/>
        </authorList>
    </citation>
    <scope>NUCLEOTIDE SEQUENCE [LARGE SCALE GENOMIC DNA]</scope>
    <source>
        <strain evidence="12">cv. Da-Ae</strain>
        <tissue evidence="11">Seedling</tissue>
    </source>
</reference>
<dbReference type="PANTHER" id="PTHR47976:SF103">
    <property type="entry name" value="NON-SPECIFIC SERINE_THREONINE PROTEIN KINASE"/>
    <property type="match status" value="1"/>
</dbReference>
<feature type="domain" description="Bulb-type lectin" evidence="9">
    <location>
        <begin position="201"/>
        <end position="332"/>
    </location>
</feature>
<feature type="coiled-coil region" evidence="6">
    <location>
        <begin position="18"/>
        <end position="115"/>
    </location>
</feature>
<evidence type="ECO:0000259" key="9">
    <source>
        <dbReference type="PROSITE" id="PS50927"/>
    </source>
</evidence>
<keyword evidence="5" id="KW-0067">ATP-binding</keyword>
<dbReference type="InterPro" id="IPR036426">
    <property type="entry name" value="Bulb-type_lectin_dom_sf"/>
</dbReference>
<dbReference type="Pfam" id="PF01486">
    <property type="entry name" value="K-box"/>
    <property type="match status" value="1"/>
</dbReference>
<dbReference type="InterPro" id="IPR002487">
    <property type="entry name" value="TF_Kbox"/>
</dbReference>
<evidence type="ECO:0000256" key="4">
    <source>
        <dbReference type="ARBA" id="ARBA00023180"/>
    </source>
</evidence>
<feature type="domain" description="Protein kinase" evidence="8">
    <location>
        <begin position="699"/>
        <end position="1027"/>
    </location>
</feature>
<keyword evidence="4" id="KW-0325">Glycoprotein</keyword>
<feature type="domain" description="K-box" evidence="10">
    <location>
        <begin position="18"/>
        <end position="108"/>
    </location>
</feature>
<dbReference type="CDD" id="cd01098">
    <property type="entry name" value="PAN_AP_plant"/>
    <property type="match status" value="2"/>
</dbReference>
<dbReference type="InterPro" id="IPR001480">
    <property type="entry name" value="Bulb-type_lectin_dom"/>
</dbReference>